<feature type="compositionally biased region" description="Polar residues" evidence="1">
    <location>
        <begin position="44"/>
        <end position="59"/>
    </location>
</feature>
<feature type="compositionally biased region" description="Low complexity" evidence="1">
    <location>
        <begin position="269"/>
        <end position="282"/>
    </location>
</feature>
<feature type="region of interest" description="Disordered" evidence="1">
    <location>
        <begin position="80"/>
        <end position="229"/>
    </location>
</feature>
<feature type="compositionally biased region" description="Low complexity" evidence="1">
    <location>
        <begin position="140"/>
        <end position="168"/>
    </location>
</feature>
<feature type="region of interest" description="Disordered" evidence="1">
    <location>
        <begin position="269"/>
        <end position="312"/>
    </location>
</feature>
<reference evidence="2 3" key="1">
    <citation type="submission" date="2005-11" db="EMBL/GenBank/DDBJ databases">
        <title>The complete genome sequence of Lawsonia intracellularis: the causative agent of proliferative enteropathy.</title>
        <authorList>
            <person name="Kaur K."/>
            <person name="Zhang Q."/>
            <person name="Beckler D."/>
            <person name="Munir S."/>
            <person name="Li L."/>
            <person name="Kinsley K."/>
            <person name="Herron L."/>
            <person name="Peterson A."/>
            <person name="May B."/>
            <person name="Singh S."/>
            <person name="Gebhart C."/>
            <person name="Kapur V."/>
        </authorList>
    </citation>
    <scope>NUCLEOTIDE SEQUENCE [LARGE SCALE GENOMIC DNA]</scope>
    <source>
        <strain evidence="2 3">PHE/MN1-00</strain>
    </source>
</reference>
<evidence type="ECO:0000313" key="2">
    <source>
        <dbReference type="EMBL" id="CAJ54097.1"/>
    </source>
</evidence>
<gene>
    <name evidence="2" type="ordered locus">LI0041</name>
</gene>
<dbReference type="AlphaFoldDB" id="Q1MSC8"/>
<feature type="compositionally biased region" description="Low complexity" evidence="1">
    <location>
        <begin position="24"/>
        <end position="39"/>
    </location>
</feature>
<evidence type="ECO:0000256" key="1">
    <source>
        <dbReference type="SAM" id="MobiDB-lite"/>
    </source>
</evidence>
<feature type="region of interest" description="Disordered" evidence="1">
    <location>
        <begin position="1"/>
        <end position="61"/>
    </location>
</feature>
<dbReference type="KEGG" id="lip:LI0041"/>
<feature type="compositionally biased region" description="Low complexity" evidence="1">
    <location>
        <begin position="195"/>
        <end position="207"/>
    </location>
</feature>
<dbReference type="HOGENOM" id="CLU_426287_0_0_7"/>
<protein>
    <submittedName>
        <fullName evidence="2">NA</fullName>
    </submittedName>
</protein>
<accession>Q1MSC8</accession>
<evidence type="ECO:0000313" key="3">
    <source>
        <dbReference type="Proteomes" id="UP000002430"/>
    </source>
</evidence>
<feature type="compositionally biased region" description="Low complexity" evidence="1">
    <location>
        <begin position="80"/>
        <end position="118"/>
    </location>
</feature>
<dbReference type="Proteomes" id="UP000002430">
    <property type="component" value="Chromosome"/>
</dbReference>
<dbReference type="EMBL" id="AM180252">
    <property type="protein sequence ID" value="CAJ54097.1"/>
    <property type="molecule type" value="Genomic_DNA"/>
</dbReference>
<proteinExistence type="predicted"/>
<keyword evidence="3" id="KW-1185">Reference proteome</keyword>
<sequence length="642" mass="68753">MESNMKVGPSDPGINRVQIEEQPSTESISSSSSGSSSGIRTREQSSNLDQRRMTSSNLRMSLRLNPVVSDKVLKFFGLRSASGSYSPSTSSSSSSSSATRSSRYSSTDSLSSRSTIGSNITFSESDESYYSTIEEDSESIYESVSSSSSSDIYTYDSNSNSSSVSNSTQSQAPELPPRPNVLQSEAPEPPLRPTSTSSQHSIQSQDSVGSDDVFWSESEPESLYADKEQVGEGAYGPIRSSLEEPIVLESNYISFGSDGVVYSDFAPMPQVTSKSSQSDSVSTPPPVSPREQVAGSLGVGSRSKLSSTNNVASSLFDPNMQRIARQAIDKTIHGNFGSPNGPKVDFPYQVGGYSKTGYIAGTDLIIQQHVNPTEQEVYTFMSQVGEWLKDPQGGPENAPEVLSGLTYPQLSVIHSYRDRLLGSLPIPVAMGGTSDNSAVVLLNPNKQPDGSGGVMNLSGFESTDVKVGPILVSKSELSAHYSKQAGGLGWARKVVTGRIGPGMRGATIRGYDMKLGKNERGFSRLQTAVGNSDDAFPKRLGGLTSNQLKNLEKTMEGLQQAAHFLPVTFVGSTLQFVLPNPGDTTTMPRVMLGDIGHPIFKDEATGDGPISPRIYDKYKSNFTSGMDSIKETISNIVKSKIE</sequence>
<feature type="compositionally biased region" description="Polar residues" evidence="1">
    <location>
        <begin position="303"/>
        <end position="312"/>
    </location>
</feature>
<organism evidence="2 3">
    <name type="scientific">Lawsonia intracellularis (strain PHE/MN1-00)</name>
    <dbReference type="NCBI Taxonomy" id="363253"/>
    <lineage>
        <taxon>Bacteria</taxon>
        <taxon>Pseudomonadati</taxon>
        <taxon>Thermodesulfobacteriota</taxon>
        <taxon>Desulfovibrionia</taxon>
        <taxon>Desulfovibrionales</taxon>
        <taxon>Desulfovibrionaceae</taxon>
        <taxon>Lawsonia</taxon>
    </lineage>
</organism>
<dbReference type="STRING" id="363253.LI0041"/>
<name>Q1MSC8_LAWIP</name>